<proteinExistence type="predicted"/>
<dbReference type="Gene3D" id="3.30.1950.10">
    <property type="entry name" value="wza like domain"/>
    <property type="match status" value="1"/>
</dbReference>
<feature type="domain" description="Soluble ligand binding" evidence="3">
    <location>
        <begin position="126"/>
        <end position="178"/>
    </location>
</feature>
<dbReference type="RefSeq" id="WP_173206739.1">
    <property type="nucleotide sequence ID" value="NZ_CP053697.2"/>
</dbReference>
<evidence type="ECO:0000259" key="2">
    <source>
        <dbReference type="Pfam" id="PF02563"/>
    </source>
</evidence>
<dbReference type="GO" id="GO:0015159">
    <property type="term" value="F:polysaccharide transmembrane transporter activity"/>
    <property type="evidence" value="ECO:0007669"/>
    <property type="project" value="InterPro"/>
</dbReference>
<organism evidence="4 5">
    <name type="scientific">Aquipseudomonas campi</name>
    <dbReference type="NCBI Taxonomy" id="2731681"/>
    <lineage>
        <taxon>Bacteria</taxon>
        <taxon>Pseudomonadati</taxon>
        <taxon>Pseudomonadota</taxon>
        <taxon>Gammaproteobacteria</taxon>
        <taxon>Pseudomonadales</taxon>
        <taxon>Pseudomonadaceae</taxon>
        <taxon>Aquipseudomonas</taxon>
    </lineage>
</organism>
<reference evidence="4" key="1">
    <citation type="submission" date="2020-07" db="EMBL/GenBank/DDBJ databases">
        <title>Nitrate ammonifying Pseudomonas campi sp. nov. isolated from German agricultural grassland.</title>
        <authorList>
            <person name="Timsy T."/>
            <person name="Ulrich A."/>
            <person name="Spanner T."/>
            <person name="Foesel B."/>
            <person name="Kolb S."/>
            <person name="Horn M.A."/>
            <person name="Behrendt U."/>
        </authorList>
    </citation>
    <scope>NUCLEOTIDE SEQUENCE</scope>
    <source>
        <strain evidence="4">S1-A32-2</strain>
    </source>
</reference>
<accession>A0A6M8G298</accession>
<evidence type="ECO:0000259" key="3">
    <source>
        <dbReference type="Pfam" id="PF10531"/>
    </source>
</evidence>
<sequence length="250" mass="27248">MWAKGWVRGVALLGALVLVGCTSIEVDHMPGADGLPLMDGDGVVPEVEYRIRPGDDLDIKFFYTQELNDQVKVRPDGYISMQLIDELKVAGLTPKAVDDLLTQKYTAHLKDPSVSVIVRSFKGFRAYVGGEVAVPQVIPLDGGMSVMQAIYRAGGTLPTASMESIVLIRKGKNGEPMPYHLDLSDEAIAAGRPDTQVALTPSDIIYIPRSPIANGNRWVQQYITDLVLFKGVQLGFGVNYIIEENDDGDD</sequence>
<dbReference type="Gene3D" id="3.10.560.10">
    <property type="entry name" value="Outer membrane lipoprotein wza domain like"/>
    <property type="match status" value="1"/>
</dbReference>
<dbReference type="Pfam" id="PF02563">
    <property type="entry name" value="Poly_export"/>
    <property type="match status" value="1"/>
</dbReference>
<dbReference type="InterPro" id="IPR003715">
    <property type="entry name" value="Poly_export_N"/>
</dbReference>
<gene>
    <name evidence="4" type="ORF">HNE05_08200</name>
</gene>
<dbReference type="PANTHER" id="PTHR33619">
    <property type="entry name" value="POLYSACCHARIDE EXPORT PROTEIN GFCE-RELATED"/>
    <property type="match status" value="1"/>
</dbReference>
<dbReference type="InterPro" id="IPR019554">
    <property type="entry name" value="Soluble_ligand-bd"/>
</dbReference>
<dbReference type="PANTHER" id="PTHR33619:SF3">
    <property type="entry name" value="POLYSACCHARIDE EXPORT PROTEIN GFCE-RELATED"/>
    <property type="match status" value="1"/>
</dbReference>
<dbReference type="EMBL" id="CP053697">
    <property type="protein sequence ID" value="QKE63345.1"/>
    <property type="molecule type" value="Genomic_DNA"/>
</dbReference>
<dbReference type="InterPro" id="IPR049712">
    <property type="entry name" value="Poly_export"/>
</dbReference>
<dbReference type="Proteomes" id="UP000501379">
    <property type="component" value="Chromosome"/>
</dbReference>
<protein>
    <submittedName>
        <fullName evidence="4">Polysaccharide export protein</fullName>
    </submittedName>
</protein>
<feature type="domain" description="Polysaccharide export protein N-terminal" evidence="2">
    <location>
        <begin position="46"/>
        <end position="118"/>
    </location>
</feature>
<evidence type="ECO:0000256" key="1">
    <source>
        <dbReference type="ARBA" id="ARBA00022729"/>
    </source>
</evidence>
<keyword evidence="1" id="KW-0732">Signal</keyword>
<dbReference type="PROSITE" id="PS51257">
    <property type="entry name" value="PROKAR_LIPOPROTEIN"/>
    <property type="match status" value="1"/>
</dbReference>
<keyword evidence="5" id="KW-1185">Reference proteome</keyword>
<evidence type="ECO:0000313" key="5">
    <source>
        <dbReference type="Proteomes" id="UP000501379"/>
    </source>
</evidence>
<dbReference type="AlphaFoldDB" id="A0A6M8G298"/>
<dbReference type="Pfam" id="PF10531">
    <property type="entry name" value="SLBB"/>
    <property type="match status" value="1"/>
</dbReference>
<evidence type="ECO:0000313" key="4">
    <source>
        <dbReference type="EMBL" id="QKE63345.1"/>
    </source>
</evidence>
<name>A0A6M8G298_9GAMM</name>
<dbReference type="KEGG" id="pcam:HNE05_08200"/>